<proteinExistence type="predicted"/>
<evidence type="ECO:0000313" key="4">
    <source>
        <dbReference type="EMBL" id="ORZ36888.1"/>
    </source>
</evidence>
<gene>
    <name evidence="4" type="ORF">BCR44DRAFT_154006</name>
</gene>
<dbReference type="Pfam" id="PF12853">
    <property type="entry name" value="NADH_u_ox_C"/>
    <property type="match status" value="1"/>
</dbReference>
<dbReference type="InterPro" id="IPR024549">
    <property type="entry name" value="NADH-UbQ_OxRdtase_su21_C_fun"/>
</dbReference>
<reference evidence="4 5" key="1">
    <citation type="submission" date="2016-07" db="EMBL/GenBank/DDBJ databases">
        <title>Pervasive Adenine N6-methylation of Active Genes in Fungi.</title>
        <authorList>
            <consortium name="DOE Joint Genome Institute"/>
            <person name="Mondo S.J."/>
            <person name="Dannebaum R.O."/>
            <person name="Kuo R.C."/>
            <person name="Labutti K."/>
            <person name="Haridas S."/>
            <person name="Kuo A."/>
            <person name="Salamov A."/>
            <person name="Ahrendt S.R."/>
            <person name="Lipzen A."/>
            <person name="Sullivan W."/>
            <person name="Andreopoulos W.B."/>
            <person name="Clum A."/>
            <person name="Lindquist E."/>
            <person name="Daum C."/>
            <person name="Ramamoorthy G.K."/>
            <person name="Gryganskyi A."/>
            <person name="Culley D."/>
            <person name="Magnuson J.K."/>
            <person name="James T.Y."/>
            <person name="O'Malley M.A."/>
            <person name="Stajich J.E."/>
            <person name="Spatafora J.W."/>
            <person name="Visel A."/>
            <person name="Grigoriev I.V."/>
        </authorList>
    </citation>
    <scope>NUCLEOTIDE SEQUENCE [LARGE SCALE GENOMIC DNA]</scope>
    <source>
        <strain evidence="4 5">PL171</strain>
    </source>
</reference>
<evidence type="ECO:0000259" key="2">
    <source>
        <dbReference type="Pfam" id="PF10785"/>
    </source>
</evidence>
<evidence type="ECO:0000256" key="1">
    <source>
        <dbReference type="SAM" id="Phobius"/>
    </source>
</evidence>
<protein>
    <submittedName>
        <fullName evidence="4">NADH-ubiquinone oxidoreductase complex I, 21 kDa subunit-domain-containing protein</fullName>
    </submittedName>
</protein>
<dbReference type="OrthoDB" id="196140at2759"/>
<keyword evidence="1" id="KW-1133">Transmembrane helix</keyword>
<feature type="transmembrane region" description="Helical" evidence="1">
    <location>
        <begin position="59"/>
        <end position="77"/>
    </location>
</feature>
<organism evidence="4 5">
    <name type="scientific">Catenaria anguillulae PL171</name>
    <dbReference type="NCBI Taxonomy" id="765915"/>
    <lineage>
        <taxon>Eukaryota</taxon>
        <taxon>Fungi</taxon>
        <taxon>Fungi incertae sedis</taxon>
        <taxon>Blastocladiomycota</taxon>
        <taxon>Blastocladiomycetes</taxon>
        <taxon>Blastocladiales</taxon>
        <taxon>Catenariaceae</taxon>
        <taxon>Catenaria</taxon>
    </lineage>
</organism>
<dbReference type="InterPro" id="IPR053229">
    <property type="entry name" value="NADH-Q_oxidrdct_subunit"/>
</dbReference>
<feature type="transmembrane region" description="Helical" evidence="1">
    <location>
        <begin position="31"/>
        <end position="47"/>
    </location>
</feature>
<keyword evidence="1" id="KW-0812">Transmembrane</keyword>
<keyword evidence="1" id="KW-0472">Membrane</keyword>
<dbReference type="Pfam" id="PF10785">
    <property type="entry name" value="NADH-u_ox-rdase"/>
    <property type="match status" value="1"/>
</dbReference>
<feature type="domain" description="NADH-ubiquinone oxidoreductase 21kDa subunit N-terminal" evidence="2">
    <location>
        <begin position="9"/>
        <end position="89"/>
    </location>
</feature>
<evidence type="ECO:0000313" key="5">
    <source>
        <dbReference type="Proteomes" id="UP000193411"/>
    </source>
</evidence>
<dbReference type="Proteomes" id="UP000193411">
    <property type="component" value="Unassembled WGS sequence"/>
</dbReference>
<dbReference type="EMBL" id="MCFL01000015">
    <property type="protein sequence ID" value="ORZ36888.1"/>
    <property type="molecule type" value="Genomic_DNA"/>
</dbReference>
<accession>A0A1Y2HQK1</accession>
<keyword evidence="4" id="KW-0830">Ubiquinone</keyword>
<evidence type="ECO:0000259" key="3">
    <source>
        <dbReference type="Pfam" id="PF12853"/>
    </source>
</evidence>
<dbReference type="AlphaFoldDB" id="A0A1Y2HQK1"/>
<dbReference type="PANTHER" id="PTHR34062">
    <property type="entry name" value="OXIDOREDUCTASE 21 KDA SUBUNIT, PUTATIVE (AFU_ORTHOLOGUE AFUA_4G04750)-RELATED"/>
    <property type="match status" value="1"/>
</dbReference>
<dbReference type="PANTHER" id="PTHR34062:SF1">
    <property type="entry name" value="NADH-UBIQUINONE OXIDOREDUCTASE 21KDA SUBUNIT N-TERMINAL DOMAIN-CONTAINING PROTEIN"/>
    <property type="match status" value="1"/>
</dbReference>
<dbReference type="InterPro" id="IPR019721">
    <property type="entry name" value="NADH-UbQ_OxRdtase_su21_N"/>
</dbReference>
<name>A0A1Y2HQK1_9FUNG</name>
<keyword evidence="5" id="KW-1185">Reference proteome</keyword>
<sequence length="167" mass="18985">MPYRNIDGEFPIIDTDPHASRVVRFFRPSDLGVWAALTAAGPAGYYWAEMKKPAGDFKIGVRSMGAVGFIGGFLLAYQRSSFRFWGLSENSREIEKDRAEFVAARAEGKPHHLGESDLEPYLQGVAARHSRYTALKFSWLPWFNFVHHNQCVNWDLYKDLVAKEQSA</sequence>
<dbReference type="STRING" id="765915.A0A1Y2HQK1"/>
<feature type="domain" description="NADH-ubiquinone oxidoreductase 21kDa subunit C-terminal fungi" evidence="3">
    <location>
        <begin position="108"/>
        <end position="151"/>
    </location>
</feature>
<comment type="caution">
    <text evidence="4">The sequence shown here is derived from an EMBL/GenBank/DDBJ whole genome shotgun (WGS) entry which is preliminary data.</text>
</comment>